<name>A0A365UCB5_9RHOB</name>
<comment type="caution">
    <text evidence="1">The sequence shown here is derived from an EMBL/GenBank/DDBJ whole genome shotgun (WGS) entry which is preliminary data.</text>
</comment>
<protein>
    <submittedName>
        <fullName evidence="1">DUF484 domain-containing protein</fullName>
    </submittedName>
</protein>
<dbReference type="InterPro" id="IPR007435">
    <property type="entry name" value="DUF484"/>
</dbReference>
<dbReference type="Proteomes" id="UP000253370">
    <property type="component" value="Unassembled WGS sequence"/>
</dbReference>
<dbReference type="EMBL" id="QNTQ01000004">
    <property type="protein sequence ID" value="RBI86793.1"/>
    <property type="molecule type" value="Genomic_DNA"/>
</dbReference>
<evidence type="ECO:0000313" key="1">
    <source>
        <dbReference type="EMBL" id="RBI86793.1"/>
    </source>
</evidence>
<dbReference type="InterPro" id="IPR029016">
    <property type="entry name" value="GAF-like_dom_sf"/>
</dbReference>
<reference evidence="1 2" key="1">
    <citation type="submission" date="2018-07" db="EMBL/GenBank/DDBJ databases">
        <title>Rhodosalinus sp. strain E84T genomic sequence and assembly.</title>
        <authorList>
            <person name="Liu Z.-W."/>
            <person name="Lu D.-C."/>
        </authorList>
    </citation>
    <scope>NUCLEOTIDE SEQUENCE [LARGE SCALE GENOMIC DNA]</scope>
    <source>
        <strain evidence="1 2">E84</strain>
    </source>
</reference>
<dbReference type="AlphaFoldDB" id="A0A365UCB5"/>
<dbReference type="Pfam" id="PF04340">
    <property type="entry name" value="DUF484"/>
    <property type="match status" value="1"/>
</dbReference>
<proteinExistence type="predicted"/>
<dbReference type="OrthoDB" id="7200179at2"/>
<accession>A0A365UCB5</accession>
<keyword evidence="2" id="KW-1185">Reference proteome</keyword>
<organism evidence="1 2">
    <name type="scientific">Rhodosalinus halophilus</name>
    <dbReference type="NCBI Taxonomy" id="2259333"/>
    <lineage>
        <taxon>Bacteria</taxon>
        <taxon>Pseudomonadati</taxon>
        <taxon>Pseudomonadota</taxon>
        <taxon>Alphaproteobacteria</taxon>
        <taxon>Rhodobacterales</taxon>
        <taxon>Paracoccaceae</taxon>
        <taxon>Rhodosalinus</taxon>
    </lineage>
</organism>
<sequence>MSSTALIDASLRARIISEPESILEDAEVMRALVAANERSMGANIVDMRGIAMERLEARLDRLEETHRSVIAAAYENLAGTNQVHRAILRMLDPVEFETFLDDLDGEVAAILRVDAIRLVLESAQAEQDPAVERLGGVLRVVEPGFVRRHVSARAGEEAVRPVTLRQIDAGEPRIYGDRAAELRSEACLRLDLGAGRLPGLLLMGAEDPHQFSPQHGTDLLTFFAGVFERAMRRWLA</sequence>
<evidence type="ECO:0000313" key="2">
    <source>
        <dbReference type="Proteomes" id="UP000253370"/>
    </source>
</evidence>
<gene>
    <name evidence="1" type="ORF">DRV85_05090</name>
</gene>
<dbReference type="Gene3D" id="3.30.450.40">
    <property type="match status" value="1"/>
</dbReference>
<dbReference type="RefSeq" id="WP_113288343.1">
    <property type="nucleotide sequence ID" value="NZ_QNTQ01000004.1"/>
</dbReference>